<comment type="caution">
    <text evidence="2">The sequence shown here is derived from an EMBL/GenBank/DDBJ whole genome shotgun (WGS) entry which is preliminary data.</text>
</comment>
<proteinExistence type="predicted"/>
<accession>A0A8J5THJ0</accession>
<evidence type="ECO:0000313" key="2">
    <source>
        <dbReference type="EMBL" id="KAG8083573.1"/>
    </source>
</evidence>
<evidence type="ECO:0000256" key="1">
    <source>
        <dbReference type="SAM" id="MobiDB-lite"/>
    </source>
</evidence>
<feature type="region of interest" description="Disordered" evidence="1">
    <location>
        <begin position="1"/>
        <end position="95"/>
    </location>
</feature>
<dbReference type="Proteomes" id="UP000729402">
    <property type="component" value="Unassembled WGS sequence"/>
</dbReference>
<feature type="compositionally biased region" description="Basic residues" evidence="1">
    <location>
        <begin position="36"/>
        <end position="46"/>
    </location>
</feature>
<protein>
    <submittedName>
        <fullName evidence="2">Uncharacterized protein</fullName>
    </submittedName>
</protein>
<reference evidence="2" key="1">
    <citation type="journal article" date="2021" name="bioRxiv">
        <title>Whole Genome Assembly and Annotation of Northern Wild Rice, Zizania palustris L., Supports a Whole Genome Duplication in the Zizania Genus.</title>
        <authorList>
            <person name="Haas M."/>
            <person name="Kono T."/>
            <person name="Macchietto M."/>
            <person name="Millas R."/>
            <person name="McGilp L."/>
            <person name="Shao M."/>
            <person name="Duquette J."/>
            <person name="Hirsch C.N."/>
            <person name="Kimball J."/>
        </authorList>
    </citation>
    <scope>NUCLEOTIDE SEQUENCE</scope>
    <source>
        <tissue evidence="2">Fresh leaf tissue</tissue>
    </source>
</reference>
<gene>
    <name evidence="2" type="ORF">GUJ93_ZPchr0015g6969</name>
</gene>
<sequence length="95" mass="10090">MASRPDPAIGGARAARSDLRAPSPGPAHRAFELRPSRRGPTRRRESRTRPDPAAGGMRSLDPAVAAGCSAAGEKPCGVGRRSQRGRHGWRGREGR</sequence>
<dbReference type="AlphaFoldDB" id="A0A8J5THJ0"/>
<reference evidence="2" key="2">
    <citation type="submission" date="2021-02" db="EMBL/GenBank/DDBJ databases">
        <authorList>
            <person name="Kimball J.A."/>
            <person name="Haas M.W."/>
            <person name="Macchietto M."/>
            <person name="Kono T."/>
            <person name="Duquette J."/>
            <person name="Shao M."/>
        </authorList>
    </citation>
    <scope>NUCLEOTIDE SEQUENCE</scope>
    <source>
        <tissue evidence="2">Fresh leaf tissue</tissue>
    </source>
</reference>
<evidence type="ECO:0000313" key="3">
    <source>
        <dbReference type="Proteomes" id="UP000729402"/>
    </source>
</evidence>
<dbReference type="EMBL" id="JAAALK010000085">
    <property type="protein sequence ID" value="KAG8083573.1"/>
    <property type="molecule type" value="Genomic_DNA"/>
</dbReference>
<keyword evidence="3" id="KW-1185">Reference proteome</keyword>
<name>A0A8J5THJ0_ZIZPA</name>
<organism evidence="2 3">
    <name type="scientific">Zizania palustris</name>
    <name type="common">Northern wild rice</name>
    <dbReference type="NCBI Taxonomy" id="103762"/>
    <lineage>
        <taxon>Eukaryota</taxon>
        <taxon>Viridiplantae</taxon>
        <taxon>Streptophyta</taxon>
        <taxon>Embryophyta</taxon>
        <taxon>Tracheophyta</taxon>
        <taxon>Spermatophyta</taxon>
        <taxon>Magnoliopsida</taxon>
        <taxon>Liliopsida</taxon>
        <taxon>Poales</taxon>
        <taxon>Poaceae</taxon>
        <taxon>BOP clade</taxon>
        <taxon>Oryzoideae</taxon>
        <taxon>Oryzeae</taxon>
        <taxon>Zizaniinae</taxon>
        <taxon>Zizania</taxon>
    </lineage>
</organism>